<sequence length="366" mass="40426">MEGMVSVQNTIQNLLWFEPVAVRVFRVRFFQASVADHFSSHQVRCVSCKRNAGRNPLLFFCLRSERRSTRSALAAAALLFSPDFPNRAPNLCRQLPYLRRRVLLSLAQLDPPLYRHLLTSLLLDPMSVTHSAVSDCKSLRHLRISCIESSRFPPPLRLAILSSASPPPPPPTLIYQLACLPPRAAPLAASRPRYVAHRRRPPIVGASPCGRSTPPFPVNLASGRHLGLLSAVRRMPLTRNMGRDSNPTAATTALSDRLDWIDTTLSDLQVAVRVIHTLLVAPPPITGCLAGPAASNPDAFSAGDHPLPELSSGALRRVELSVFDWIDPLGWLARTEHYFNIQGTPADQMVPLSTIYMEGSALRWLR</sequence>
<gene>
    <name evidence="1" type="ORF">KSP39_PZI010435</name>
</gene>
<name>A0AAP0G688_9ASPA</name>
<dbReference type="AlphaFoldDB" id="A0AAP0G688"/>
<protein>
    <submittedName>
        <fullName evidence="1">Uncharacterized protein</fullName>
    </submittedName>
</protein>
<evidence type="ECO:0000313" key="2">
    <source>
        <dbReference type="Proteomes" id="UP001418222"/>
    </source>
</evidence>
<dbReference type="EMBL" id="JBBWWQ010000008">
    <property type="protein sequence ID" value="KAK8940394.1"/>
    <property type="molecule type" value="Genomic_DNA"/>
</dbReference>
<organism evidence="1 2">
    <name type="scientific">Platanthera zijinensis</name>
    <dbReference type="NCBI Taxonomy" id="2320716"/>
    <lineage>
        <taxon>Eukaryota</taxon>
        <taxon>Viridiplantae</taxon>
        <taxon>Streptophyta</taxon>
        <taxon>Embryophyta</taxon>
        <taxon>Tracheophyta</taxon>
        <taxon>Spermatophyta</taxon>
        <taxon>Magnoliopsida</taxon>
        <taxon>Liliopsida</taxon>
        <taxon>Asparagales</taxon>
        <taxon>Orchidaceae</taxon>
        <taxon>Orchidoideae</taxon>
        <taxon>Orchideae</taxon>
        <taxon>Orchidinae</taxon>
        <taxon>Platanthera</taxon>
    </lineage>
</organism>
<comment type="caution">
    <text evidence="1">The sequence shown here is derived from an EMBL/GenBank/DDBJ whole genome shotgun (WGS) entry which is preliminary data.</text>
</comment>
<proteinExistence type="predicted"/>
<keyword evidence="2" id="KW-1185">Reference proteome</keyword>
<evidence type="ECO:0000313" key="1">
    <source>
        <dbReference type="EMBL" id="KAK8940394.1"/>
    </source>
</evidence>
<accession>A0AAP0G688</accession>
<dbReference type="Proteomes" id="UP001418222">
    <property type="component" value="Unassembled WGS sequence"/>
</dbReference>
<reference evidence="1 2" key="1">
    <citation type="journal article" date="2022" name="Nat. Plants">
        <title>Genomes of leafy and leafless Platanthera orchids illuminate the evolution of mycoheterotrophy.</title>
        <authorList>
            <person name="Li M.H."/>
            <person name="Liu K.W."/>
            <person name="Li Z."/>
            <person name="Lu H.C."/>
            <person name="Ye Q.L."/>
            <person name="Zhang D."/>
            <person name="Wang J.Y."/>
            <person name="Li Y.F."/>
            <person name="Zhong Z.M."/>
            <person name="Liu X."/>
            <person name="Yu X."/>
            <person name="Liu D.K."/>
            <person name="Tu X.D."/>
            <person name="Liu B."/>
            <person name="Hao Y."/>
            <person name="Liao X.Y."/>
            <person name="Jiang Y.T."/>
            <person name="Sun W.H."/>
            <person name="Chen J."/>
            <person name="Chen Y.Q."/>
            <person name="Ai Y."/>
            <person name="Zhai J.W."/>
            <person name="Wu S.S."/>
            <person name="Zhou Z."/>
            <person name="Hsiao Y.Y."/>
            <person name="Wu W.L."/>
            <person name="Chen Y.Y."/>
            <person name="Lin Y.F."/>
            <person name="Hsu J.L."/>
            <person name="Li C.Y."/>
            <person name="Wang Z.W."/>
            <person name="Zhao X."/>
            <person name="Zhong W.Y."/>
            <person name="Ma X.K."/>
            <person name="Ma L."/>
            <person name="Huang J."/>
            <person name="Chen G.Z."/>
            <person name="Huang M.Z."/>
            <person name="Huang L."/>
            <person name="Peng D.H."/>
            <person name="Luo Y.B."/>
            <person name="Zou S.Q."/>
            <person name="Chen S.P."/>
            <person name="Lan S."/>
            <person name="Tsai W.C."/>
            <person name="Van de Peer Y."/>
            <person name="Liu Z.J."/>
        </authorList>
    </citation>
    <scope>NUCLEOTIDE SEQUENCE [LARGE SCALE GENOMIC DNA]</scope>
    <source>
        <strain evidence="1">Lor287</strain>
    </source>
</reference>